<dbReference type="CDD" id="cd00567">
    <property type="entry name" value="ACAD"/>
    <property type="match status" value="1"/>
</dbReference>
<dbReference type="InterPro" id="IPR009075">
    <property type="entry name" value="AcylCo_DH/oxidase_C"/>
</dbReference>
<dbReference type="GO" id="GO:0003995">
    <property type="term" value="F:acyl-CoA dehydrogenase activity"/>
    <property type="evidence" value="ECO:0007669"/>
    <property type="project" value="TreeGrafter"/>
</dbReference>
<evidence type="ECO:0000313" key="8">
    <source>
        <dbReference type="EMBL" id="VIO64895.1"/>
    </source>
</evidence>
<dbReference type="Gene3D" id="2.40.110.10">
    <property type="entry name" value="Butyryl-CoA Dehydrogenase, subunit A, domain 2"/>
    <property type="match status" value="1"/>
</dbReference>
<dbReference type="AlphaFoldDB" id="A0A2H3HCC9"/>
<evidence type="ECO:0000313" key="7">
    <source>
        <dbReference type="EMBL" id="CAG1989372.1"/>
    </source>
</evidence>
<dbReference type="SUPFAM" id="SSF56645">
    <property type="entry name" value="Acyl-CoA dehydrogenase NM domain-like"/>
    <property type="match status" value="1"/>
</dbReference>
<dbReference type="Proteomes" id="UP000746612">
    <property type="component" value="Unassembled WGS sequence"/>
</dbReference>
<evidence type="ECO:0000259" key="6">
    <source>
        <dbReference type="Pfam" id="PF02771"/>
    </source>
</evidence>
<reference evidence="7" key="2">
    <citation type="submission" date="2021-03" db="EMBL/GenBank/DDBJ databases">
        <authorList>
            <person name="Alouane T."/>
            <person name="Langin T."/>
            <person name="Bonhomme L."/>
        </authorList>
    </citation>
    <scope>NUCLEOTIDE SEQUENCE</scope>
    <source>
        <strain evidence="7">MDC_Fg202</strain>
    </source>
</reference>
<evidence type="ECO:0000256" key="4">
    <source>
        <dbReference type="ARBA" id="ARBA00022827"/>
    </source>
</evidence>
<gene>
    <name evidence="8" type="ORF">FUG_LOCUS580867</name>
    <name evidence="7" type="ORF">MDCFG202_LOCUS307119</name>
</gene>
<keyword evidence="4" id="KW-0274">FAD</keyword>
<feature type="domain" description="Acyl-CoA dehydrogenase/oxidase C-terminal" evidence="5">
    <location>
        <begin position="267"/>
        <end position="404"/>
    </location>
</feature>
<dbReference type="Pfam" id="PF00441">
    <property type="entry name" value="Acyl-CoA_dh_1"/>
    <property type="match status" value="1"/>
</dbReference>
<evidence type="ECO:0000256" key="2">
    <source>
        <dbReference type="ARBA" id="ARBA00009347"/>
    </source>
</evidence>
<evidence type="ECO:0000313" key="9">
    <source>
        <dbReference type="Proteomes" id="UP000746612"/>
    </source>
</evidence>
<accession>A0A2H3HCC9</accession>
<dbReference type="PANTHER" id="PTHR43884">
    <property type="entry name" value="ACYL-COA DEHYDROGENASE"/>
    <property type="match status" value="1"/>
</dbReference>
<proteinExistence type="inferred from homology"/>
<dbReference type="GO" id="GO:0033539">
    <property type="term" value="P:fatty acid beta-oxidation using acyl-CoA dehydrogenase"/>
    <property type="evidence" value="ECO:0007669"/>
    <property type="project" value="TreeGrafter"/>
</dbReference>
<dbReference type="InterPro" id="IPR046373">
    <property type="entry name" value="Acyl-CoA_Oxase/DH_mid-dom_sf"/>
</dbReference>
<dbReference type="InterPro" id="IPR036250">
    <property type="entry name" value="AcylCo_DH-like_C"/>
</dbReference>
<dbReference type="Gene3D" id="1.20.140.10">
    <property type="entry name" value="Butyryl-CoA Dehydrogenase, subunit A, domain 3"/>
    <property type="match status" value="1"/>
</dbReference>
<dbReference type="OrthoDB" id="10016597at2759"/>
<dbReference type="PANTHER" id="PTHR43884:SF12">
    <property type="entry name" value="ISOVALERYL-COA DEHYDROGENASE, MITOCHONDRIAL-RELATED"/>
    <property type="match status" value="1"/>
</dbReference>
<evidence type="ECO:0000256" key="3">
    <source>
        <dbReference type="ARBA" id="ARBA00022630"/>
    </source>
</evidence>
<dbReference type="OMA" id="LTWKAAH"/>
<evidence type="ECO:0000256" key="1">
    <source>
        <dbReference type="ARBA" id="ARBA00001974"/>
    </source>
</evidence>
<feature type="domain" description="Acyl-CoA dehydrogenase/oxidase N-terminal" evidence="6">
    <location>
        <begin position="7"/>
        <end position="123"/>
    </location>
</feature>
<comment type="similarity">
    <text evidence="2">Belongs to the acyl-CoA dehydrogenase family.</text>
</comment>
<dbReference type="InterPro" id="IPR009100">
    <property type="entry name" value="AcylCoA_DH/oxidase_NM_dom_sf"/>
</dbReference>
<dbReference type="EMBL" id="CAAKMV010000207">
    <property type="protein sequence ID" value="VIO64895.1"/>
    <property type="molecule type" value="Genomic_DNA"/>
</dbReference>
<dbReference type="InterPro" id="IPR037069">
    <property type="entry name" value="AcylCoA_DH/ox_N_sf"/>
</dbReference>
<keyword evidence="3" id="KW-0285">Flavoprotein</keyword>
<dbReference type="SUPFAM" id="SSF47203">
    <property type="entry name" value="Acyl-CoA dehydrogenase C-terminal domain-like"/>
    <property type="match status" value="1"/>
</dbReference>
<comment type="cofactor">
    <cofactor evidence="1">
        <name>FAD</name>
        <dbReference type="ChEBI" id="CHEBI:57692"/>
    </cofactor>
</comment>
<dbReference type="GO" id="GO:0050660">
    <property type="term" value="F:flavin adenine dinucleotide binding"/>
    <property type="evidence" value="ECO:0007669"/>
    <property type="project" value="InterPro"/>
</dbReference>
<evidence type="ECO:0008006" key="10">
    <source>
        <dbReference type="Google" id="ProtNLM"/>
    </source>
</evidence>
<dbReference type="InterPro" id="IPR013786">
    <property type="entry name" value="AcylCoA_DH/ox_N"/>
</dbReference>
<dbReference type="Pfam" id="PF02771">
    <property type="entry name" value="Acyl-CoA_dh_N"/>
    <property type="match status" value="1"/>
</dbReference>
<protein>
    <recommendedName>
        <fullName evidence="10">Nitroalkane oxidase</fullName>
    </recommendedName>
</protein>
<dbReference type="Gene3D" id="1.10.540.10">
    <property type="entry name" value="Acyl-CoA dehydrogenase/oxidase, N-terminal domain"/>
    <property type="match status" value="1"/>
</dbReference>
<sequence>MANFSLSDAQRQLAQDASAFARQELSPAREKYKSLSTQRDRFLAIKPFYEATVKAGYLKAFVPAPDGGTGGSFLDMSLIVEEFYTVDSSVNVALVGTALGLMPLILGGSEEQKKRFLKPFISGTGDYIASLAHSEPGGTANYLEKGGQGFGVTARKEGDYYIVNGEKLWTTNSGGWDHKGAELTCLCVRDSEDGGPEKAENNPRDNIMILLVTRDIIAQNDPEAYTILDEPELMGHTGASGPHTRYTNFRVPADHMLCAKGDATVSIIEMAFSFTAALVGAMACGIMRTAFEAALKFAKEDNRGGSVPIIQRQSVADLLINCKIKADTSRLLVRNALDAFDKGRGDAISRLEACLQAKIYSGEAAVQAVWEVMQAVGMRSYLEGTGFGRLLNDATVLSLFDGGNVGVRRRQYERLLQSPDYSGWNASF</sequence>
<evidence type="ECO:0000259" key="5">
    <source>
        <dbReference type="Pfam" id="PF00441"/>
    </source>
</evidence>
<organism evidence="7 9">
    <name type="scientific">Gibberella zeae</name>
    <name type="common">Wheat head blight fungus</name>
    <name type="synonym">Fusarium graminearum</name>
    <dbReference type="NCBI Taxonomy" id="5518"/>
    <lineage>
        <taxon>Eukaryota</taxon>
        <taxon>Fungi</taxon>
        <taxon>Dikarya</taxon>
        <taxon>Ascomycota</taxon>
        <taxon>Pezizomycotina</taxon>
        <taxon>Sordariomycetes</taxon>
        <taxon>Hypocreomycetidae</taxon>
        <taxon>Hypocreales</taxon>
        <taxon>Nectriaceae</taxon>
        <taxon>Fusarium</taxon>
    </lineage>
</organism>
<dbReference type="EMBL" id="CAJPIJ010000146">
    <property type="protein sequence ID" value="CAG1989372.1"/>
    <property type="molecule type" value="Genomic_DNA"/>
</dbReference>
<reference evidence="8" key="1">
    <citation type="submission" date="2019-04" db="EMBL/GenBank/DDBJ databases">
        <authorList>
            <person name="Melise S."/>
            <person name="Noan J."/>
            <person name="Okalmin O."/>
        </authorList>
    </citation>
    <scope>NUCLEOTIDE SEQUENCE</scope>
    <source>
        <strain evidence="8">FN9</strain>
    </source>
</reference>
<name>A0A2H3HCC9_GIBZA</name>
<dbReference type="GO" id="GO:0046359">
    <property type="term" value="P:butyrate catabolic process"/>
    <property type="evidence" value="ECO:0007669"/>
    <property type="project" value="TreeGrafter"/>
</dbReference>